<evidence type="ECO:0000256" key="6">
    <source>
        <dbReference type="SAM" id="Phobius"/>
    </source>
</evidence>
<keyword evidence="2" id="KW-1003">Cell membrane</keyword>
<comment type="caution">
    <text evidence="7">The sequence shown here is derived from an EMBL/GenBank/DDBJ whole genome shotgun (WGS) entry which is preliminary data.</text>
</comment>
<reference evidence="7 8" key="1">
    <citation type="submission" date="2021-01" db="EMBL/GenBank/DDBJ databases">
        <title>Whole genome shotgun sequence of Asanoa iriomotensis NBRC 100142.</title>
        <authorList>
            <person name="Komaki H."/>
            <person name="Tamura T."/>
        </authorList>
    </citation>
    <scope>NUCLEOTIDE SEQUENCE [LARGE SCALE GENOMIC DNA]</scope>
    <source>
        <strain evidence="7 8">NBRC 100142</strain>
    </source>
</reference>
<dbReference type="PIRSF" id="PIRSF006060">
    <property type="entry name" value="AA_transporter"/>
    <property type="match status" value="1"/>
</dbReference>
<feature type="transmembrane region" description="Helical" evidence="6">
    <location>
        <begin position="326"/>
        <end position="352"/>
    </location>
</feature>
<keyword evidence="4 6" id="KW-1133">Transmembrane helix</keyword>
<dbReference type="EMBL" id="BONC01000028">
    <property type="protein sequence ID" value="GIF57996.1"/>
    <property type="molecule type" value="Genomic_DNA"/>
</dbReference>
<feature type="transmembrane region" description="Helical" evidence="6">
    <location>
        <begin position="62"/>
        <end position="87"/>
    </location>
</feature>
<comment type="subcellular location">
    <subcellularLocation>
        <location evidence="1">Cell membrane</location>
        <topology evidence="1">Multi-pass membrane protein</topology>
    </subcellularLocation>
</comment>
<name>A0ABQ4C5D3_9ACTN</name>
<dbReference type="Proteomes" id="UP000624325">
    <property type="component" value="Unassembled WGS sequence"/>
</dbReference>
<dbReference type="PANTHER" id="PTHR42770:SF16">
    <property type="entry name" value="AMINO ACID PERMEASE"/>
    <property type="match status" value="1"/>
</dbReference>
<sequence length="443" mass="44926">MTAVYGGIGSALNLTGNSGIAFGFVGVTVALLLFTNGYVAVARDLVHTAPLYAQNARGVGPVFGGMTAATTLFSYNAIQVCLYGLIGVTLSGKLGLLPWWGWALAVWAAIAVLGMLHVRASATVLMVLLAVEVLVVVAFVMAALAAPADGSTDLSPLLPSALFDGGGVSSVLALVIASFIGWEISAAFGEEARSERAVAVATFAAALFIGLLLTASAVAMVNADPHNGVPPSGELVFTTLDAVYGTVVFAVASILLITSIIAAGLSFHQTAARYGYALSRDGLLPRWLGRVRATSGVPVGGSLAQSVIGLVTIAGSAAAGASPDTLFGWGAGAAALGLLSTMAATCVSHILFFRRGHGRPVGVWTRLVAPVLGAAVMVSVVILLLAQNTVPALPYVLVGCAVAGGARAAWVVRHRPAARTSFGAPSNEFLETGGRFASAEARL</sequence>
<proteinExistence type="predicted"/>
<feature type="transmembrane region" description="Helical" evidence="6">
    <location>
        <begin position="125"/>
        <end position="146"/>
    </location>
</feature>
<evidence type="ECO:0000313" key="7">
    <source>
        <dbReference type="EMBL" id="GIF57996.1"/>
    </source>
</evidence>
<protein>
    <submittedName>
        <fullName evidence="7">Amino acid permease</fullName>
    </submittedName>
</protein>
<feature type="transmembrane region" description="Helical" evidence="6">
    <location>
        <begin position="197"/>
        <end position="222"/>
    </location>
</feature>
<accession>A0ABQ4C5D3</accession>
<dbReference type="Gene3D" id="1.20.1740.10">
    <property type="entry name" value="Amino acid/polyamine transporter I"/>
    <property type="match status" value="1"/>
</dbReference>
<keyword evidence="3 6" id="KW-0812">Transmembrane</keyword>
<feature type="transmembrane region" description="Helical" evidence="6">
    <location>
        <begin position="364"/>
        <end position="386"/>
    </location>
</feature>
<feature type="transmembrane region" description="Helical" evidence="6">
    <location>
        <begin position="392"/>
        <end position="412"/>
    </location>
</feature>
<feature type="transmembrane region" description="Helical" evidence="6">
    <location>
        <begin position="99"/>
        <end position="118"/>
    </location>
</feature>
<dbReference type="InterPro" id="IPR050367">
    <property type="entry name" value="APC_superfamily"/>
</dbReference>
<keyword evidence="5 6" id="KW-0472">Membrane</keyword>
<dbReference type="PANTHER" id="PTHR42770">
    <property type="entry name" value="AMINO ACID TRANSPORTER-RELATED"/>
    <property type="match status" value="1"/>
</dbReference>
<gene>
    <name evidence="7" type="ORF">Air01nite_40910</name>
</gene>
<evidence type="ECO:0000256" key="4">
    <source>
        <dbReference type="ARBA" id="ARBA00022989"/>
    </source>
</evidence>
<feature type="transmembrane region" description="Helical" evidence="6">
    <location>
        <begin position="296"/>
        <end position="320"/>
    </location>
</feature>
<dbReference type="InterPro" id="IPR002293">
    <property type="entry name" value="AA/rel_permease1"/>
</dbReference>
<evidence type="ECO:0000313" key="8">
    <source>
        <dbReference type="Proteomes" id="UP000624325"/>
    </source>
</evidence>
<evidence type="ECO:0000256" key="3">
    <source>
        <dbReference type="ARBA" id="ARBA00022692"/>
    </source>
</evidence>
<organism evidence="7 8">
    <name type="scientific">Asanoa iriomotensis</name>
    <dbReference type="NCBI Taxonomy" id="234613"/>
    <lineage>
        <taxon>Bacteria</taxon>
        <taxon>Bacillati</taxon>
        <taxon>Actinomycetota</taxon>
        <taxon>Actinomycetes</taxon>
        <taxon>Micromonosporales</taxon>
        <taxon>Micromonosporaceae</taxon>
        <taxon>Asanoa</taxon>
    </lineage>
</organism>
<evidence type="ECO:0000256" key="2">
    <source>
        <dbReference type="ARBA" id="ARBA00022475"/>
    </source>
</evidence>
<keyword evidence="8" id="KW-1185">Reference proteome</keyword>
<evidence type="ECO:0000256" key="1">
    <source>
        <dbReference type="ARBA" id="ARBA00004651"/>
    </source>
</evidence>
<dbReference type="Pfam" id="PF13520">
    <property type="entry name" value="AA_permease_2"/>
    <property type="match status" value="1"/>
</dbReference>
<feature type="transmembrane region" description="Helical" evidence="6">
    <location>
        <begin position="242"/>
        <end position="265"/>
    </location>
</feature>
<evidence type="ECO:0000256" key="5">
    <source>
        <dbReference type="ARBA" id="ARBA00023136"/>
    </source>
</evidence>
<feature type="transmembrane region" description="Helical" evidence="6">
    <location>
        <begin position="166"/>
        <end position="185"/>
    </location>
</feature>
<feature type="transmembrane region" description="Helical" evidence="6">
    <location>
        <begin position="20"/>
        <end position="41"/>
    </location>
</feature>